<dbReference type="Gene3D" id="1.10.3330.10">
    <property type="entry name" value="Oxo-4-hydroxy-4-carboxy-5-ureidoimidazoline decarboxylase"/>
    <property type="match status" value="1"/>
</dbReference>
<evidence type="ECO:0000313" key="2">
    <source>
        <dbReference type="EMBL" id="JAE27432.1"/>
    </source>
</evidence>
<evidence type="ECO:0000256" key="1">
    <source>
        <dbReference type="SAM" id="Phobius"/>
    </source>
</evidence>
<name>A0A0A9GSI3_ARUDO</name>
<accession>A0A0A9GSI3</accession>
<reference evidence="2" key="1">
    <citation type="submission" date="2014-09" db="EMBL/GenBank/DDBJ databases">
        <authorList>
            <person name="Magalhaes I.L.F."/>
            <person name="Oliveira U."/>
            <person name="Santos F.R."/>
            <person name="Vidigal T.H.D.A."/>
            <person name="Brescovit A.D."/>
            <person name="Santos A.J."/>
        </authorList>
    </citation>
    <scope>NUCLEOTIDE SEQUENCE</scope>
    <source>
        <tissue evidence="2">Shoot tissue taken approximately 20 cm above the soil surface</tissue>
    </source>
</reference>
<dbReference type="EMBL" id="GBRH01170464">
    <property type="protein sequence ID" value="JAE27432.1"/>
    <property type="molecule type" value="Transcribed_RNA"/>
</dbReference>
<proteinExistence type="predicted"/>
<protein>
    <submittedName>
        <fullName evidence="2">Uncharacterized protein</fullName>
    </submittedName>
</protein>
<sequence length="130" mass="14191">MAPPRPLSVEDVLRVNGSRRFAATMAAASPFASLADALLAARRIWLDEVDVNGWLEAFPLQVGGVPSLFYSSCQFLPLVSVLVLLLLIASQSLWLCVNFVTASTNCTRNHLMKENNYLSAVATPSVKRLK</sequence>
<dbReference type="AlphaFoldDB" id="A0A0A9GSI3"/>
<organism evidence="2">
    <name type="scientific">Arundo donax</name>
    <name type="common">Giant reed</name>
    <name type="synonym">Donax arundinaceus</name>
    <dbReference type="NCBI Taxonomy" id="35708"/>
    <lineage>
        <taxon>Eukaryota</taxon>
        <taxon>Viridiplantae</taxon>
        <taxon>Streptophyta</taxon>
        <taxon>Embryophyta</taxon>
        <taxon>Tracheophyta</taxon>
        <taxon>Spermatophyta</taxon>
        <taxon>Magnoliopsida</taxon>
        <taxon>Liliopsida</taxon>
        <taxon>Poales</taxon>
        <taxon>Poaceae</taxon>
        <taxon>PACMAD clade</taxon>
        <taxon>Arundinoideae</taxon>
        <taxon>Arundineae</taxon>
        <taxon>Arundo</taxon>
    </lineage>
</organism>
<keyword evidence="1" id="KW-0472">Membrane</keyword>
<reference evidence="2" key="2">
    <citation type="journal article" date="2015" name="Data Brief">
        <title>Shoot transcriptome of the giant reed, Arundo donax.</title>
        <authorList>
            <person name="Barrero R.A."/>
            <person name="Guerrero F.D."/>
            <person name="Moolhuijzen P."/>
            <person name="Goolsby J.A."/>
            <person name="Tidwell J."/>
            <person name="Bellgard S.E."/>
            <person name="Bellgard M.I."/>
        </authorList>
    </citation>
    <scope>NUCLEOTIDE SEQUENCE</scope>
    <source>
        <tissue evidence="2">Shoot tissue taken approximately 20 cm above the soil surface</tissue>
    </source>
</reference>
<dbReference type="InterPro" id="IPR036778">
    <property type="entry name" value="OHCU_decarboxylase_sf"/>
</dbReference>
<feature type="transmembrane region" description="Helical" evidence="1">
    <location>
        <begin position="68"/>
        <end position="89"/>
    </location>
</feature>
<keyword evidence="1" id="KW-0812">Transmembrane</keyword>
<keyword evidence="1" id="KW-1133">Transmembrane helix</keyword>